<evidence type="ECO:0000313" key="4">
    <source>
        <dbReference type="Proteomes" id="UP000268652"/>
    </source>
</evidence>
<sequence>MRRKPLATLLAALAAAAALTATAGQAAADTNRNVHSPSLLCGPGPLSATAPEGARSTCAARQVAAQRVTKSGTRDASLIDYVSAALPATVG</sequence>
<name>A0A3A9W7I4_9ACTN</name>
<dbReference type="OrthoDB" id="4315109at2"/>
<feature type="signal peptide" evidence="1">
    <location>
        <begin position="1"/>
        <end position="23"/>
    </location>
</feature>
<evidence type="ECO:0000313" key="2">
    <source>
        <dbReference type="EMBL" id="RKN08343.1"/>
    </source>
</evidence>
<dbReference type="Proteomes" id="UP000275024">
    <property type="component" value="Unassembled WGS sequence"/>
</dbReference>
<comment type="caution">
    <text evidence="2">The sequence shown here is derived from an EMBL/GenBank/DDBJ whole genome shotgun (WGS) entry which is preliminary data.</text>
</comment>
<reference evidence="4 5" key="1">
    <citation type="submission" date="2018-09" db="EMBL/GenBank/DDBJ databases">
        <title>Streptomyces sp. nov. DS1-2, an endophytic actinomycete isolated from roots of Dendrobium scabrilingue.</title>
        <authorList>
            <person name="Kuncharoen N."/>
            <person name="Kudo T."/>
            <person name="Ohkuma M."/>
            <person name="Yuki M."/>
            <person name="Tanasupawat S."/>
        </authorList>
    </citation>
    <scope>NUCLEOTIDE SEQUENCE [LARGE SCALE GENOMIC DNA]</scope>
    <source>
        <strain evidence="2 5">AZ1-7</strain>
        <strain evidence="3 4">DS1-2</strain>
    </source>
</reference>
<dbReference type="EMBL" id="RBDX01000011">
    <property type="protein sequence ID" value="RKN08343.1"/>
    <property type="molecule type" value="Genomic_DNA"/>
</dbReference>
<accession>A0A3A9W7I4</accession>
<evidence type="ECO:0000313" key="3">
    <source>
        <dbReference type="EMBL" id="RKN21621.1"/>
    </source>
</evidence>
<gene>
    <name evidence="3" type="ORF">D7318_16965</name>
    <name evidence="2" type="ORF">D7319_15500</name>
</gene>
<dbReference type="Proteomes" id="UP000268652">
    <property type="component" value="Unassembled WGS sequence"/>
</dbReference>
<feature type="chain" id="PRO_5039103563" evidence="1">
    <location>
        <begin position="24"/>
        <end position="91"/>
    </location>
</feature>
<protein>
    <submittedName>
        <fullName evidence="2">Uncharacterized protein</fullName>
    </submittedName>
</protein>
<dbReference type="RefSeq" id="WP_120697940.1">
    <property type="nucleotide sequence ID" value="NZ_RBDX01000011.1"/>
</dbReference>
<keyword evidence="4" id="KW-1185">Reference proteome</keyword>
<dbReference type="EMBL" id="RBDY01000011">
    <property type="protein sequence ID" value="RKN21621.1"/>
    <property type="molecule type" value="Genomic_DNA"/>
</dbReference>
<organism evidence="2 5">
    <name type="scientific">Streptomyces radicis</name>
    <dbReference type="NCBI Taxonomy" id="1750517"/>
    <lineage>
        <taxon>Bacteria</taxon>
        <taxon>Bacillati</taxon>
        <taxon>Actinomycetota</taxon>
        <taxon>Actinomycetes</taxon>
        <taxon>Kitasatosporales</taxon>
        <taxon>Streptomycetaceae</taxon>
        <taxon>Streptomyces</taxon>
    </lineage>
</organism>
<dbReference type="AlphaFoldDB" id="A0A3A9W7I4"/>
<evidence type="ECO:0000313" key="5">
    <source>
        <dbReference type="Proteomes" id="UP000275024"/>
    </source>
</evidence>
<proteinExistence type="predicted"/>
<evidence type="ECO:0000256" key="1">
    <source>
        <dbReference type="SAM" id="SignalP"/>
    </source>
</evidence>
<keyword evidence="1" id="KW-0732">Signal</keyword>